<evidence type="ECO:0000313" key="3">
    <source>
        <dbReference type="Proteomes" id="UP000027730"/>
    </source>
</evidence>
<protein>
    <submittedName>
        <fullName evidence="2">Uncharacterized protein</fullName>
    </submittedName>
</protein>
<dbReference type="GeneID" id="25416660"/>
<feature type="region of interest" description="Disordered" evidence="1">
    <location>
        <begin position="1"/>
        <end position="39"/>
    </location>
</feature>
<feature type="compositionally biased region" description="Polar residues" evidence="1">
    <location>
        <begin position="204"/>
        <end position="213"/>
    </location>
</feature>
<keyword evidence="3" id="KW-1185">Reference proteome</keyword>
<feature type="compositionally biased region" description="Polar residues" evidence="1">
    <location>
        <begin position="176"/>
        <end position="192"/>
    </location>
</feature>
<name>A0A074WMB9_9PEZI</name>
<dbReference type="AlphaFoldDB" id="A0A074WMB9"/>
<feature type="region of interest" description="Disordered" evidence="1">
    <location>
        <begin position="174"/>
        <end position="238"/>
    </location>
</feature>
<proteinExistence type="predicted"/>
<sequence>MFPCQPSAIGTQYHRSKSSTWTQGKMSDEYGSAVDNDTDIQKARPTRETVTIEDDAPLIQSLTTETIVIKDNTSITQQAPATTVAPIIVSTLATKEAPMLRPRRRPRVIPFTPSRVTKASLKKTAIKTVTVDKAAQLLQIMESKTPEAKIEKPGLTQEEINEDLIAMGILHAPDQDSLTHPASGRSSSNSPGVNEDGRDASGLNHHTMQSSLSKPDHEIAASATQLPTSAARDGVLHE</sequence>
<evidence type="ECO:0000256" key="1">
    <source>
        <dbReference type="SAM" id="MobiDB-lite"/>
    </source>
</evidence>
<gene>
    <name evidence="2" type="ORF">M436DRAFT_80696</name>
</gene>
<dbReference type="HOGENOM" id="CLU_1165640_0_0_1"/>
<reference evidence="2 3" key="1">
    <citation type="journal article" date="2014" name="BMC Genomics">
        <title>Genome sequencing of four Aureobasidium pullulans varieties: biotechnological potential, stress tolerance, and description of new species.</title>
        <authorList>
            <person name="Gostin Ar C."/>
            <person name="Ohm R.A."/>
            <person name="Kogej T."/>
            <person name="Sonjak S."/>
            <person name="Turk M."/>
            <person name="Zajc J."/>
            <person name="Zalar P."/>
            <person name="Grube M."/>
            <person name="Sun H."/>
            <person name="Han J."/>
            <person name="Sharma A."/>
            <person name="Chiniquy J."/>
            <person name="Ngan C.Y."/>
            <person name="Lipzen A."/>
            <person name="Barry K."/>
            <person name="Grigoriev I.V."/>
            <person name="Gunde-Cimerman N."/>
        </authorList>
    </citation>
    <scope>NUCLEOTIDE SEQUENCE [LARGE SCALE GENOMIC DNA]</scope>
    <source>
        <strain evidence="2 3">CBS 147.97</strain>
    </source>
</reference>
<accession>A0A074WMB9</accession>
<evidence type="ECO:0000313" key="2">
    <source>
        <dbReference type="EMBL" id="KEQ74255.1"/>
    </source>
</evidence>
<dbReference type="EMBL" id="KL584707">
    <property type="protein sequence ID" value="KEQ74255.1"/>
    <property type="molecule type" value="Genomic_DNA"/>
</dbReference>
<dbReference type="RefSeq" id="XP_013428766.1">
    <property type="nucleotide sequence ID" value="XM_013573312.1"/>
</dbReference>
<organism evidence="2 3">
    <name type="scientific">Aureobasidium namibiae CBS 147.97</name>
    <dbReference type="NCBI Taxonomy" id="1043004"/>
    <lineage>
        <taxon>Eukaryota</taxon>
        <taxon>Fungi</taxon>
        <taxon>Dikarya</taxon>
        <taxon>Ascomycota</taxon>
        <taxon>Pezizomycotina</taxon>
        <taxon>Dothideomycetes</taxon>
        <taxon>Dothideomycetidae</taxon>
        <taxon>Dothideales</taxon>
        <taxon>Saccotheciaceae</taxon>
        <taxon>Aureobasidium</taxon>
    </lineage>
</organism>
<dbReference type="Proteomes" id="UP000027730">
    <property type="component" value="Unassembled WGS sequence"/>
</dbReference>